<gene>
    <name evidence="3" type="ORF">D9613_007160</name>
</gene>
<dbReference type="Gene3D" id="3.90.1200.10">
    <property type="match status" value="1"/>
</dbReference>
<dbReference type="SUPFAM" id="SSF56112">
    <property type="entry name" value="Protein kinase-like (PK-like)"/>
    <property type="match status" value="1"/>
</dbReference>
<dbReference type="Proteomes" id="UP000521872">
    <property type="component" value="Unassembled WGS sequence"/>
</dbReference>
<sequence length="227" mass="26336">MLRSILFWFIRFLPSSLRHKIYLRLKKILREVVTFSETSSAKCLATKSPKSDVNSGRSYNNSTPSRRRGSGPLPDLPCEDVNRIDESEFGPFPDTTAFHKFLLERIPPRLPLRETYALAHIGRPPEPTVFTHGDLHLRNILIQRHPSVVSSGANTTVRVSGIIDWTCAGWYPSYWEHGKATYVHRTFKQWTDMWMGIAEDVIVKNEQEKQKYMDDLALEKKTWQYID</sequence>
<dbReference type="InterPro" id="IPR002575">
    <property type="entry name" value="Aminoglycoside_PTrfase"/>
</dbReference>
<comment type="caution">
    <text evidence="3">The sequence shown here is derived from an EMBL/GenBank/DDBJ whole genome shotgun (WGS) entry which is preliminary data.</text>
</comment>
<feature type="compositionally biased region" description="Polar residues" evidence="1">
    <location>
        <begin position="51"/>
        <end position="64"/>
    </location>
</feature>
<proteinExistence type="predicted"/>
<dbReference type="AlphaFoldDB" id="A0A8H4QGP7"/>
<evidence type="ECO:0000256" key="1">
    <source>
        <dbReference type="SAM" id="MobiDB-lite"/>
    </source>
</evidence>
<dbReference type="InterPro" id="IPR011009">
    <property type="entry name" value="Kinase-like_dom_sf"/>
</dbReference>
<dbReference type="Pfam" id="PF01636">
    <property type="entry name" value="APH"/>
    <property type="match status" value="1"/>
</dbReference>
<dbReference type="PANTHER" id="PTHR21310:SF15">
    <property type="entry name" value="AMINOGLYCOSIDE PHOSPHOTRANSFERASE DOMAIN-CONTAINING PROTEIN"/>
    <property type="match status" value="1"/>
</dbReference>
<feature type="domain" description="Aminoglycoside phosphotransferase" evidence="2">
    <location>
        <begin position="102"/>
        <end position="180"/>
    </location>
</feature>
<dbReference type="PANTHER" id="PTHR21310">
    <property type="entry name" value="AMINOGLYCOSIDE PHOSPHOTRANSFERASE-RELATED-RELATED"/>
    <property type="match status" value="1"/>
</dbReference>
<name>A0A8H4QGP7_9AGAR</name>
<reference evidence="3 4" key="1">
    <citation type="submission" date="2019-12" db="EMBL/GenBank/DDBJ databases">
        <authorList>
            <person name="Floudas D."/>
            <person name="Bentzer J."/>
            <person name="Ahren D."/>
            <person name="Johansson T."/>
            <person name="Persson P."/>
            <person name="Tunlid A."/>
        </authorList>
    </citation>
    <scope>NUCLEOTIDE SEQUENCE [LARGE SCALE GENOMIC DNA]</scope>
    <source>
        <strain evidence="3 4">CBS 102.39</strain>
    </source>
</reference>
<protein>
    <recommendedName>
        <fullName evidence="2">Aminoglycoside phosphotransferase domain-containing protein</fullName>
    </recommendedName>
</protein>
<evidence type="ECO:0000313" key="3">
    <source>
        <dbReference type="EMBL" id="KAF4610644.1"/>
    </source>
</evidence>
<dbReference type="EMBL" id="JAACJL010000058">
    <property type="protein sequence ID" value="KAF4610644.1"/>
    <property type="molecule type" value="Genomic_DNA"/>
</dbReference>
<keyword evidence="4" id="KW-1185">Reference proteome</keyword>
<dbReference type="InterPro" id="IPR051678">
    <property type="entry name" value="AGP_Transferase"/>
</dbReference>
<feature type="region of interest" description="Disordered" evidence="1">
    <location>
        <begin position="46"/>
        <end position="77"/>
    </location>
</feature>
<evidence type="ECO:0000313" key="4">
    <source>
        <dbReference type="Proteomes" id="UP000521872"/>
    </source>
</evidence>
<evidence type="ECO:0000259" key="2">
    <source>
        <dbReference type="Pfam" id="PF01636"/>
    </source>
</evidence>
<accession>A0A8H4QGP7</accession>
<organism evidence="3 4">
    <name type="scientific">Agrocybe pediades</name>
    <dbReference type="NCBI Taxonomy" id="84607"/>
    <lineage>
        <taxon>Eukaryota</taxon>
        <taxon>Fungi</taxon>
        <taxon>Dikarya</taxon>
        <taxon>Basidiomycota</taxon>
        <taxon>Agaricomycotina</taxon>
        <taxon>Agaricomycetes</taxon>
        <taxon>Agaricomycetidae</taxon>
        <taxon>Agaricales</taxon>
        <taxon>Agaricineae</taxon>
        <taxon>Strophariaceae</taxon>
        <taxon>Agrocybe</taxon>
    </lineage>
</organism>